<name>A0A1J0LSR2_THEBO</name>
<dbReference type="STRING" id="56956.A0O31_01258"/>
<dbReference type="AlphaFoldDB" id="A0A1J0LSR2"/>
<dbReference type="InterPro" id="IPR005180">
    <property type="entry name" value="DUF302"/>
</dbReference>
<dbReference type="CDD" id="cd14797">
    <property type="entry name" value="DUF302"/>
    <property type="match status" value="1"/>
</dbReference>
<dbReference type="KEGG" id="tbc:A0O31_01258"/>
<dbReference type="InterPro" id="IPR016796">
    <property type="entry name" value="UCP021774"/>
</dbReference>
<dbReference type="Gene3D" id="3.30.310.70">
    <property type="entry name" value="TT1751-like domain"/>
    <property type="match status" value="1"/>
</dbReference>
<evidence type="ECO:0000259" key="1">
    <source>
        <dbReference type="Pfam" id="PF03625"/>
    </source>
</evidence>
<dbReference type="OrthoDB" id="9791067at2"/>
<organism evidence="2 3">
    <name type="scientific">Thermus brockianus</name>
    <dbReference type="NCBI Taxonomy" id="56956"/>
    <lineage>
        <taxon>Bacteria</taxon>
        <taxon>Thermotogati</taxon>
        <taxon>Deinococcota</taxon>
        <taxon>Deinococci</taxon>
        <taxon>Thermales</taxon>
        <taxon>Thermaceae</taxon>
        <taxon>Thermus</taxon>
    </lineage>
</organism>
<reference evidence="3" key="1">
    <citation type="submission" date="2016-06" db="EMBL/GenBank/DDBJ databases">
        <title>Whole genome sequencing of Thermus brockianus strain GE-1.</title>
        <authorList>
            <person name="Schaefers C."/>
            <person name="Blank S."/>
            <person name="Wiebusch S."/>
            <person name="Elleuche S."/>
            <person name="Antranikian G."/>
        </authorList>
    </citation>
    <scope>NUCLEOTIDE SEQUENCE [LARGE SCALE GENOMIC DNA]</scope>
    <source>
        <strain evidence="3">GE-1</strain>
    </source>
</reference>
<dbReference type="RefSeq" id="WP_071677103.1">
    <property type="nucleotide sequence ID" value="NZ_CP016312.1"/>
</dbReference>
<evidence type="ECO:0000313" key="3">
    <source>
        <dbReference type="Proteomes" id="UP000182993"/>
    </source>
</evidence>
<dbReference type="Pfam" id="PF03625">
    <property type="entry name" value="DUF302"/>
    <property type="match status" value="1"/>
</dbReference>
<dbReference type="PIRSF" id="PIRSF021774">
    <property type="entry name" value="UCP021774"/>
    <property type="match status" value="1"/>
</dbReference>
<evidence type="ECO:0000313" key="2">
    <source>
        <dbReference type="EMBL" id="APD09393.1"/>
    </source>
</evidence>
<gene>
    <name evidence="2" type="ORF">A0O31_01258</name>
</gene>
<accession>A0A1J0LSR2</accession>
<dbReference type="PANTHER" id="PTHR38342">
    <property type="entry name" value="SLR5037 PROTEIN"/>
    <property type="match status" value="1"/>
</dbReference>
<dbReference type="InterPro" id="IPR035923">
    <property type="entry name" value="TT1751-like_sf"/>
</dbReference>
<protein>
    <recommendedName>
        <fullName evidence="1">DUF302 domain-containing protein</fullName>
    </recommendedName>
</protein>
<dbReference type="SUPFAM" id="SSF103247">
    <property type="entry name" value="TT1751-like"/>
    <property type="match status" value="1"/>
</dbReference>
<sequence>MEGLALRKTLPGSLSEVRPRLEAALKEEGFGILTEIDVAATLKARLGLERPPYLILGACNPNLAARALEAEEGIGLLLPCNVVLRQEGGNVEVLVQDPEGMFRLLPPKTQEALKPVAQEAKARLERALARL</sequence>
<dbReference type="EMBL" id="CP016312">
    <property type="protein sequence ID" value="APD09393.1"/>
    <property type="molecule type" value="Genomic_DNA"/>
</dbReference>
<proteinExistence type="predicted"/>
<dbReference type="Proteomes" id="UP000182993">
    <property type="component" value="Chromosome"/>
</dbReference>
<dbReference type="PANTHER" id="PTHR38342:SF1">
    <property type="entry name" value="SLR5037 PROTEIN"/>
    <property type="match status" value="1"/>
</dbReference>
<feature type="domain" description="DUF302" evidence="1">
    <location>
        <begin position="36"/>
        <end position="98"/>
    </location>
</feature>